<evidence type="ECO:0000313" key="1">
    <source>
        <dbReference type="EMBL" id="QEN09310.1"/>
    </source>
</evidence>
<accession>A0A5C1QQS1</accession>
<sequence length="102" mass="11951">MARAKKTEKFVKLYSGLSMDDKKILRTELDYAIKAEERDILKMAQEEAARKMRDTLKIHDKIKFTYKKETKEGEVITISVDKVQVLVNGKDRMTVPYQKILK</sequence>
<dbReference type="EMBL" id="CP036150">
    <property type="protein sequence ID" value="QEN09310.1"/>
    <property type="molecule type" value="Genomic_DNA"/>
</dbReference>
<dbReference type="Proteomes" id="UP000324209">
    <property type="component" value="Chromosome"/>
</dbReference>
<reference evidence="1 2" key="1">
    <citation type="submission" date="2019-02" db="EMBL/GenBank/DDBJ databases">
        <title>Complete Genome Sequence and Methylome Analysis of free living Spirochaetas.</title>
        <authorList>
            <person name="Fomenkov A."/>
            <person name="Dubinina G."/>
            <person name="Leshcheva N."/>
            <person name="Mikheeva N."/>
            <person name="Grabovich M."/>
            <person name="Vincze T."/>
            <person name="Roberts R.J."/>
        </authorList>
    </citation>
    <scope>NUCLEOTIDE SEQUENCE [LARGE SCALE GENOMIC DNA]</scope>
    <source>
        <strain evidence="1 2">K2</strain>
    </source>
</reference>
<dbReference type="RefSeq" id="WP_149487385.1">
    <property type="nucleotide sequence ID" value="NZ_CP036150.1"/>
</dbReference>
<proteinExistence type="predicted"/>
<name>A0A5C1QQS1_9SPIO</name>
<keyword evidence="2" id="KW-1185">Reference proteome</keyword>
<dbReference type="AlphaFoldDB" id="A0A5C1QQS1"/>
<protein>
    <submittedName>
        <fullName evidence="1">Uncharacterized protein</fullName>
    </submittedName>
</protein>
<organism evidence="1 2">
    <name type="scientific">Oceanispirochaeta crateris</name>
    <dbReference type="NCBI Taxonomy" id="2518645"/>
    <lineage>
        <taxon>Bacteria</taxon>
        <taxon>Pseudomonadati</taxon>
        <taxon>Spirochaetota</taxon>
        <taxon>Spirochaetia</taxon>
        <taxon>Spirochaetales</taxon>
        <taxon>Spirochaetaceae</taxon>
        <taxon>Oceanispirochaeta</taxon>
    </lineage>
</organism>
<gene>
    <name evidence="1" type="ORF">EXM22_15475</name>
</gene>
<dbReference type="OrthoDB" id="9856505at2"/>
<dbReference type="KEGG" id="ock:EXM22_15475"/>
<evidence type="ECO:0000313" key="2">
    <source>
        <dbReference type="Proteomes" id="UP000324209"/>
    </source>
</evidence>